<reference evidence="1 2" key="1">
    <citation type="submission" date="2020-07" db="EMBL/GenBank/DDBJ databases">
        <title>Genomic Encyclopedia of Type Strains, Phase IV (KMG-V): Genome sequencing to study the core and pangenomes of soil and plant-associated prokaryotes.</title>
        <authorList>
            <person name="Whitman W."/>
        </authorList>
    </citation>
    <scope>NUCLEOTIDE SEQUENCE [LARGE SCALE GENOMIC DNA]</scope>
    <source>
        <strain evidence="1 2">RH2WT43</strain>
    </source>
</reference>
<dbReference type="GO" id="GO:0006355">
    <property type="term" value="P:regulation of DNA-templated transcription"/>
    <property type="evidence" value="ECO:0007669"/>
    <property type="project" value="InterPro"/>
</dbReference>
<dbReference type="InterPro" id="IPR036388">
    <property type="entry name" value="WH-like_DNA-bd_sf"/>
</dbReference>
<dbReference type="InterPro" id="IPR016032">
    <property type="entry name" value="Sig_transdc_resp-reg_C-effctor"/>
</dbReference>
<dbReference type="Proteomes" id="UP000550401">
    <property type="component" value="Unassembled WGS sequence"/>
</dbReference>
<keyword evidence="1" id="KW-0238">DNA-binding</keyword>
<dbReference type="GO" id="GO:0003677">
    <property type="term" value="F:DNA binding"/>
    <property type="evidence" value="ECO:0007669"/>
    <property type="project" value="UniProtKB-KW"/>
</dbReference>
<evidence type="ECO:0000313" key="2">
    <source>
        <dbReference type="Proteomes" id="UP000550401"/>
    </source>
</evidence>
<name>A0A839ENJ0_9GAMM</name>
<dbReference type="SUPFAM" id="SSF46894">
    <property type="entry name" value="C-terminal effector domain of the bipartite response regulators"/>
    <property type="match status" value="1"/>
</dbReference>
<keyword evidence="2" id="KW-1185">Reference proteome</keyword>
<sequence>MGAGIPQAASYRYCFADVVIEPEGRRVFVGARERAASRRAFDLLLTLCETPGRVLSAGATSATACARTTTSAPRC</sequence>
<evidence type="ECO:0000313" key="1">
    <source>
        <dbReference type="EMBL" id="MBA8885817.1"/>
    </source>
</evidence>
<accession>A0A839ENJ0</accession>
<dbReference type="AlphaFoldDB" id="A0A839ENJ0"/>
<comment type="caution">
    <text evidence="1">The sequence shown here is derived from an EMBL/GenBank/DDBJ whole genome shotgun (WGS) entry which is preliminary data.</text>
</comment>
<protein>
    <submittedName>
        <fullName evidence="1">DNA-binding response OmpR family regulator</fullName>
    </submittedName>
</protein>
<dbReference type="Gene3D" id="1.10.10.10">
    <property type="entry name" value="Winged helix-like DNA-binding domain superfamily/Winged helix DNA-binding domain"/>
    <property type="match status" value="1"/>
</dbReference>
<dbReference type="EMBL" id="JACGXL010000001">
    <property type="protein sequence ID" value="MBA8885817.1"/>
    <property type="molecule type" value="Genomic_DNA"/>
</dbReference>
<organism evidence="1 2">
    <name type="scientific">Dokdonella fugitiva</name>
    <dbReference type="NCBI Taxonomy" id="328517"/>
    <lineage>
        <taxon>Bacteria</taxon>
        <taxon>Pseudomonadati</taxon>
        <taxon>Pseudomonadota</taxon>
        <taxon>Gammaproteobacteria</taxon>
        <taxon>Lysobacterales</taxon>
        <taxon>Rhodanobacteraceae</taxon>
        <taxon>Dokdonella</taxon>
    </lineage>
</organism>
<gene>
    <name evidence="1" type="ORF">FHW12_000008</name>
</gene>
<proteinExistence type="predicted"/>